<accession>A0AAW5VTK3</accession>
<dbReference type="AlphaFoldDB" id="A0AAW5VTK3"/>
<dbReference type="RefSeq" id="WP_265353532.1">
    <property type="nucleotide sequence ID" value="NZ_JAMQPL010000027.1"/>
</dbReference>
<gene>
    <name evidence="1" type="ORF">ND861_19005</name>
    <name evidence="2" type="ORF">ND862_18935</name>
</gene>
<keyword evidence="4" id="KW-1185">Reference proteome</keyword>
<dbReference type="PROSITE" id="PS00018">
    <property type="entry name" value="EF_HAND_1"/>
    <property type="match status" value="1"/>
</dbReference>
<evidence type="ECO:0000313" key="1">
    <source>
        <dbReference type="EMBL" id="MCW7528454.1"/>
    </source>
</evidence>
<dbReference type="InterPro" id="IPR018247">
    <property type="entry name" value="EF_Hand_1_Ca_BS"/>
</dbReference>
<reference evidence="2 4" key="1">
    <citation type="submission" date="2022-06" db="EMBL/GenBank/DDBJ databases">
        <title>Leptospira isolates from biofilms formed at urban environments.</title>
        <authorList>
            <person name="Ribeiro P.S."/>
            <person name="Sousa T."/>
            <person name="Carvalho N."/>
            <person name="Aburjaile F."/>
            <person name="Neves F."/>
            <person name="Oliveira D."/>
            <person name="Blanco L."/>
            <person name="Lima J."/>
            <person name="Costa F."/>
            <person name="Brenig B."/>
            <person name="Soares S."/>
            <person name="Ramos R."/>
            <person name="Goes-Neto A."/>
            <person name="Matiuzzi M."/>
            <person name="Azevedo V."/>
            <person name="Ristow P."/>
        </authorList>
    </citation>
    <scope>NUCLEOTIDE SEQUENCE</scope>
    <source>
        <strain evidence="1 4">VSF19</strain>
        <strain evidence="2">VSF20</strain>
    </source>
</reference>
<dbReference type="Proteomes" id="UP001208540">
    <property type="component" value="Unassembled WGS sequence"/>
</dbReference>
<protein>
    <recommendedName>
        <fullName evidence="5">EF-hand domain-containing protein</fullName>
    </recommendedName>
</protein>
<organism evidence="2 3">
    <name type="scientific">Leptospira soteropolitanensis</name>
    <dbReference type="NCBI Taxonomy" id="2950025"/>
    <lineage>
        <taxon>Bacteria</taxon>
        <taxon>Pseudomonadati</taxon>
        <taxon>Spirochaetota</taxon>
        <taxon>Spirochaetia</taxon>
        <taxon>Leptospirales</taxon>
        <taxon>Leptospiraceae</taxon>
        <taxon>Leptospira</taxon>
    </lineage>
</organism>
<evidence type="ECO:0008006" key="5">
    <source>
        <dbReference type="Google" id="ProtNLM"/>
    </source>
</evidence>
<comment type="caution">
    <text evidence="2">The sequence shown here is derived from an EMBL/GenBank/DDBJ whole genome shotgun (WGS) entry which is preliminary data.</text>
</comment>
<proteinExistence type="predicted"/>
<sequence>MAIQIKDTPTLKGHDADFFFESLDKNETKKIDNQEIVKIQESYKKISDLLDK</sequence>
<evidence type="ECO:0000313" key="2">
    <source>
        <dbReference type="EMBL" id="MCW7532300.1"/>
    </source>
</evidence>
<name>A0AAW5VTK3_9LEPT</name>
<dbReference type="EMBL" id="JAMQPM010000029">
    <property type="protein sequence ID" value="MCW7528454.1"/>
    <property type="molecule type" value="Genomic_DNA"/>
</dbReference>
<dbReference type="Proteomes" id="UP001208912">
    <property type="component" value="Unassembled WGS sequence"/>
</dbReference>
<evidence type="ECO:0000313" key="4">
    <source>
        <dbReference type="Proteomes" id="UP001208912"/>
    </source>
</evidence>
<dbReference type="EMBL" id="JAMQPL010000027">
    <property type="protein sequence ID" value="MCW7532300.1"/>
    <property type="molecule type" value="Genomic_DNA"/>
</dbReference>
<evidence type="ECO:0000313" key="3">
    <source>
        <dbReference type="Proteomes" id="UP001208540"/>
    </source>
</evidence>